<name>C7QG79_CATAD</name>
<dbReference type="STRING" id="479433.Caci_4059"/>
<protein>
    <submittedName>
        <fullName evidence="1">Uncharacterized protein</fullName>
    </submittedName>
</protein>
<evidence type="ECO:0000313" key="1">
    <source>
        <dbReference type="EMBL" id="ACU72924.1"/>
    </source>
</evidence>
<proteinExistence type="predicted"/>
<evidence type="ECO:0000313" key="2">
    <source>
        <dbReference type="Proteomes" id="UP000000851"/>
    </source>
</evidence>
<dbReference type="Proteomes" id="UP000000851">
    <property type="component" value="Chromosome"/>
</dbReference>
<accession>C7QG79</accession>
<gene>
    <name evidence="1" type="ordered locus">Caci_4059</name>
</gene>
<sequence length="100" mass="11145">MPRRADPKARTMTEPRFDRAAVASVVRAMEHYDTAWHKELAEYLTADGDVDERRQGEYERAKDDHAWPVLESLPDWIALLKAALGAETAPEAAPETGSAP</sequence>
<dbReference type="KEGG" id="cai:Caci_4059"/>
<organism evidence="1 2">
    <name type="scientific">Catenulispora acidiphila (strain DSM 44928 / JCM 14897 / NBRC 102108 / NRRL B-24433 / ID139908)</name>
    <dbReference type="NCBI Taxonomy" id="479433"/>
    <lineage>
        <taxon>Bacteria</taxon>
        <taxon>Bacillati</taxon>
        <taxon>Actinomycetota</taxon>
        <taxon>Actinomycetes</taxon>
        <taxon>Catenulisporales</taxon>
        <taxon>Catenulisporaceae</taxon>
        <taxon>Catenulispora</taxon>
    </lineage>
</organism>
<dbReference type="EMBL" id="CP001700">
    <property type="protein sequence ID" value="ACU72924.1"/>
    <property type="molecule type" value="Genomic_DNA"/>
</dbReference>
<dbReference type="HOGENOM" id="CLU_2300726_0_0_11"/>
<dbReference type="AlphaFoldDB" id="C7QG79"/>
<dbReference type="InParanoid" id="C7QG79"/>
<reference evidence="1 2" key="1">
    <citation type="journal article" date="2009" name="Stand. Genomic Sci.">
        <title>Complete genome sequence of Catenulispora acidiphila type strain (ID 139908).</title>
        <authorList>
            <person name="Copeland A."/>
            <person name="Lapidus A."/>
            <person name="Glavina Del Rio T."/>
            <person name="Nolan M."/>
            <person name="Lucas S."/>
            <person name="Chen F."/>
            <person name="Tice H."/>
            <person name="Cheng J.F."/>
            <person name="Bruce D."/>
            <person name="Goodwin L."/>
            <person name="Pitluck S."/>
            <person name="Mikhailova N."/>
            <person name="Pati A."/>
            <person name="Ivanova N."/>
            <person name="Mavromatis K."/>
            <person name="Chen A."/>
            <person name="Palaniappan K."/>
            <person name="Chain P."/>
            <person name="Land M."/>
            <person name="Hauser L."/>
            <person name="Chang Y.J."/>
            <person name="Jeffries C.D."/>
            <person name="Chertkov O."/>
            <person name="Brettin T."/>
            <person name="Detter J.C."/>
            <person name="Han C."/>
            <person name="Ali Z."/>
            <person name="Tindall B.J."/>
            <person name="Goker M."/>
            <person name="Bristow J."/>
            <person name="Eisen J.A."/>
            <person name="Markowitz V."/>
            <person name="Hugenholtz P."/>
            <person name="Kyrpides N.C."/>
            <person name="Klenk H.P."/>
        </authorList>
    </citation>
    <scope>NUCLEOTIDE SEQUENCE [LARGE SCALE GENOMIC DNA]</scope>
    <source>
        <strain evidence="2">DSM 44928 / JCM 14897 / NBRC 102108 / NRRL B-24433 / ID139908</strain>
    </source>
</reference>
<keyword evidence="2" id="KW-1185">Reference proteome</keyword>